<protein>
    <submittedName>
        <fullName evidence="7">O-antigen ligase domain-containing protein</fullName>
    </submittedName>
</protein>
<organism evidence="7">
    <name type="scientific">Desulfobacca acetoxidans</name>
    <dbReference type="NCBI Taxonomy" id="60893"/>
    <lineage>
        <taxon>Bacteria</taxon>
        <taxon>Pseudomonadati</taxon>
        <taxon>Thermodesulfobacteriota</taxon>
        <taxon>Desulfobaccia</taxon>
        <taxon>Desulfobaccales</taxon>
        <taxon>Desulfobaccaceae</taxon>
        <taxon>Desulfobacca</taxon>
    </lineage>
</organism>
<comment type="subcellular location">
    <subcellularLocation>
        <location evidence="1">Membrane</location>
        <topology evidence="1">Multi-pass membrane protein</topology>
    </subcellularLocation>
</comment>
<gene>
    <name evidence="7" type="ORF">ENW96_01880</name>
</gene>
<feature type="transmembrane region" description="Helical" evidence="5">
    <location>
        <begin position="46"/>
        <end position="72"/>
    </location>
</feature>
<name>A0A7C3V6I6_9BACT</name>
<dbReference type="PANTHER" id="PTHR37422">
    <property type="entry name" value="TEICHURONIC ACID BIOSYNTHESIS PROTEIN TUAE"/>
    <property type="match status" value="1"/>
</dbReference>
<dbReference type="InterPro" id="IPR007016">
    <property type="entry name" value="O-antigen_ligase-rel_domated"/>
</dbReference>
<feature type="transmembrane region" description="Helical" evidence="5">
    <location>
        <begin position="459"/>
        <end position="477"/>
    </location>
</feature>
<keyword evidence="2 5" id="KW-0812">Transmembrane</keyword>
<dbReference type="AlphaFoldDB" id="A0A7C3V6I6"/>
<feature type="transmembrane region" description="Helical" evidence="5">
    <location>
        <begin position="21"/>
        <end position="40"/>
    </location>
</feature>
<dbReference type="PANTHER" id="PTHR37422:SF23">
    <property type="entry name" value="TEICHURONIC ACID BIOSYNTHESIS PROTEIN TUAE"/>
    <property type="match status" value="1"/>
</dbReference>
<keyword evidence="3 5" id="KW-1133">Transmembrane helix</keyword>
<comment type="caution">
    <text evidence="7">The sequence shown here is derived from an EMBL/GenBank/DDBJ whole genome shotgun (WGS) entry which is preliminary data.</text>
</comment>
<feature type="transmembrane region" description="Helical" evidence="5">
    <location>
        <begin position="288"/>
        <end position="304"/>
    </location>
</feature>
<dbReference type="EMBL" id="DTMF01000050">
    <property type="protein sequence ID" value="HGF33120.1"/>
    <property type="molecule type" value="Genomic_DNA"/>
</dbReference>
<accession>A0A7C3V6I6</accession>
<feature type="transmembrane region" description="Helical" evidence="5">
    <location>
        <begin position="395"/>
        <end position="419"/>
    </location>
</feature>
<keyword evidence="4 5" id="KW-0472">Membrane</keyword>
<feature type="transmembrane region" description="Helical" evidence="5">
    <location>
        <begin position="144"/>
        <end position="161"/>
    </location>
</feature>
<dbReference type="InterPro" id="IPR051533">
    <property type="entry name" value="WaaL-like"/>
</dbReference>
<feature type="transmembrane region" description="Helical" evidence="5">
    <location>
        <begin position="431"/>
        <end position="453"/>
    </location>
</feature>
<dbReference type="GO" id="GO:0016874">
    <property type="term" value="F:ligase activity"/>
    <property type="evidence" value="ECO:0007669"/>
    <property type="project" value="UniProtKB-KW"/>
</dbReference>
<evidence type="ECO:0000256" key="4">
    <source>
        <dbReference type="ARBA" id="ARBA00023136"/>
    </source>
</evidence>
<evidence type="ECO:0000256" key="5">
    <source>
        <dbReference type="SAM" id="Phobius"/>
    </source>
</evidence>
<evidence type="ECO:0000313" key="7">
    <source>
        <dbReference type="EMBL" id="HGF33120.1"/>
    </source>
</evidence>
<dbReference type="Pfam" id="PF04932">
    <property type="entry name" value="Wzy_C"/>
    <property type="match status" value="1"/>
</dbReference>
<feature type="domain" description="O-antigen ligase-related" evidence="6">
    <location>
        <begin position="273"/>
        <end position="409"/>
    </location>
</feature>
<evidence type="ECO:0000259" key="6">
    <source>
        <dbReference type="Pfam" id="PF04932"/>
    </source>
</evidence>
<evidence type="ECO:0000256" key="2">
    <source>
        <dbReference type="ARBA" id="ARBA00022692"/>
    </source>
</evidence>
<feature type="transmembrane region" description="Helical" evidence="5">
    <location>
        <begin position="215"/>
        <end position="233"/>
    </location>
</feature>
<dbReference type="InterPro" id="IPR011990">
    <property type="entry name" value="TPR-like_helical_dom_sf"/>
</dbReference>
<dbReference type="GO" id="GO:0016020">
    <property type="term" value="C:membrane"/>
    <property type="evidence" value="ECO:0007669"/>
    <property type="project" value="UniProtKB-SubCell"/>
</dbReference>
<feature type="transmembrane region" description="Helical" evidence="5">
    <location>
        <begin position="498"/>
        <end position="518"/>
    </location>
</feature>
<proteinExistence type="predicted"/>
<evidence type="ECO:0000256" key="1">
    <source>
        <dbReference type="ARBA" id="ARBA00004141"/>
    </source>
</evidence>
<feature type="transmembrane region" description="Helical" evidence="5">
    <location>
        <begin position="168"/>
        <end position="186"/>
    </location>
</feature>
<dbReference type="Gene3D" id="1.25.40.10">
    <property type="entry name" value="Tetratricopeptide repeat domain"/>
    <property type="match status" value="1"/>
</dbReference>
<feature type="transmembrane region" description="Helical" evidence="5">
    <location>
        <begin position="84"/>
        <end position="104"/>
    </location>
</feature>
<evidence type="ECO:0000256" key="3">
    <source>
        <dbReference type="ARBA" id="ARBA00022989"/>
    </source>
</evidence>
<keyword evidence="7" id="KW-0436">Ligase</keyword>
<sequence length="688" mass="76212">MKINTPLRKYLKLPWPNAVGLRNLTLLVCGGVLVFAPLAYGAVHPWAYTSLGLILSCLSVVLLLAVAIASLTAKQAFILPRPPLWGLVLAAMLLVLLQLTPLPLQIVEWLSPGAVRIRALGNGYGLAPLIPFSLNSNATIQETLLLWPAVVLFFLLVLTINRGWQLQALVTLILGVALGEALYGLWNFRSHSIWGWKNPYYLGRVCGTFINSNHAAGYLGMAVLLSFGLFLAWEPKQDGPPEKTTRGRSRFRFWSRAEHLEPLVRRSFGLLPLLVLLVAFFFAASRGATLGLGAGLALMGLLWGTQRSRRWPLSLLAIFLAGVIIYSLWLGKGTVFSRILDLSDPARYIAFWGSLGIFREFPLLGAGLGSFDDLSYTFLPAHLSQTRLVYAHNEWVQLLAEMGLVGFAVVGGGWVFFYVSLIRLWRRRRDSWVRGLGLGGLAALAAGAVHALGEFTFRIPAYSLTYAALAALTFLVLHYHRGRDCFAYATWRLTGHPLAPWLCGALILIQAAFMWQAWHFRQAERAAPLIRDTTRIPRKIPAADFVQALALNPRNAGYAAGLAGALEMEEVSSQRAQEIEVLWRRAVFLAPANWRYHLQLGNFLLQHYRLAPKRHLFEGLREVAAAATLFPEKAAIHLTLGLGLTWTGLFYPGYIPPELANRAQVHLDKAVALEPDLKKFVGTGKNRP</sequence>
<feature type="transmembrane region" description="Helical" evidence="5">
    <location>
        <begin position="311"/>
        <end position="329"/>
    </location>
</feature>
<reference evidence="7" key="1">
    <citation type="journal article" date="2020" name="mSystems">
        <title>Genome- and Community-Level Interaction Insights into Carbon Utilization and Element Cycling Functions of Hydrothermarchaeota in Hydrothermal Sediment.</title>
        <authorList>
            <person name="Zhou Z."/>
            <person name="Liu Y."/>
            <person name="Xu W."/>
            <person name="Pan J."/>
            <person name="Luo Z.H."/>
            <person name="Li M."/>
        </authorList>
    </citation>
    <scope>NUCLEOTIDE SEQUENCE [LARGE SCALE GENOMIC DNA]</scope>
    <source>
        <strain evidence="7">SpSt-897</strain>
    </source>
</reference>